<feature type="transmembrane region" description="Helical" evidence="1">
    <location>
        <begin position="68"/>
        <end position="86"/>
    </location>
</feature>
<evidence type="ECO:0000313" key="2">
    <source>
        <dbReference type="EMBL" id="ATA18768.1"/>
    </source>
</evidence>
<dbReference type="RefSeq" id="WP_095845373.1">
    <property type="nucleotide sequence ID" value="NZ_CP181321.1"/>
</dbReference>
<gene>
    <name evidence="2" type="ORF">AWC35_05085</name>
</gene>
<dbReference type="Pfam" id="PF10947">
    <property type="entry name" value="DUF2628"/>
    <property type="match status" value="1"/>
</dbReference>
<dbReference type="AlphaFoldDB" id="A0A250AXR4"/>
<organism evidence="2 3">
    <name type="scientific">Gibbsiella quercinecans</name>
    <dbReference type="NCBI Taxonomy" id="929813"/>
    <lineage>
        <taxon>Bacteria</taxon>
        <taxon>Pseudomonadati</taxon>
        <taxon>Pseudomonadota</taxon>
        <taxon>Gammaproteobacteria</taxon>
        <taxon>Enterobacterales</taxon>
        <taxon>Yersiniaceae</taxon>
        <taxon>Gibbsiella</taxon>
    </lineage>
</organism>
<dbReference type="Proteomes" id="UP000217182">
    <property type="component" value="Chromosome"/>
</dbReference>
<feature type="transmembrane region" description="Helical" evidence="1">
    <location>
        <begin position="43"/>
        <end position="62"/>
    </location>
</feature>
<sequence>MSKELSPKWQARFALYDSVGGNVTSPEYQRKLKEMKFFARLKYVMNFYAFFFGIIYFCILGLWKKGLVLFVVICAINLILGMIEYSNGVNLDAWARGVNVAYACACGSLANYSYYLKEVKGIQSWNPLEGLTKASAARIAQR</sequence>
<dbReference type="EMBL" id="CP014136">
    <property type="protein sequence ID" value="ATA18768.1"/>
    <property type="molecule type" value="Genomic_DNA"/>
</dbReference>
<evidence type="ECO:0000256" key="1">
    <source>
        <dbReference type="SAM" id="Phobius"/>
    </source>
</evidence>
<evidence type="ECO:0000313" key="3">
    <source>
        <dbReference type="Proteomes" id="UP000217182"/>
    </source>
</evidence>
<dbReference type="KEGG" id="gqu:AWC35_05085"/>
<keyword evidence="1" id="KW-1133">Transmembrane helix</keyword>
<keyword evidence="3" id="KW-1185">Reference proteome</keyword>
<evidence type="ECO:0008006" key="4">
    <source>
        <dbReference type="Google" id="ProtNLM"/>
    </source>
</evidence>
<name>A0A250AXR4_9GAMM</name>
<dbReference type="InterPro" id="IPR024399">
    <property type="entry name" value="DUF2628"/>
</dbReference>
<reference evidence="2 3" key="1">
    <citation type="submission" date="2016-01" db="EMBL/GenBank/DDBJ databases">
        <authorList>
            <person name="Oliw E.H."/>
        </authorList>
    </citation>
    <scope>NUCLEOTIDE SEQUENCE [LARGE SCALE GENOMIC DNA]</scope>
    <source>
        <strain evidence="2 3">FRB97</strain>
    </source>
</reference>
<keyword evidence="1" id="KW-0472">Membrane</keyword>
<keyword evidence="1" id="KW-0812">Transmembrane</keyword>
<accession>A0A250AXR4</accession>
<proteinExistence type="predicted"/>
<protein>
    <recommendedName>
        <fullName evidence="4">DUF2628 domain-containing protein</fullName>
    </recommendedName>
</protein>
<dbReference type="OrthoDB" id="4727912at2"/>